<gene>
    <name evidence="1" type="ORF">BDW42DRAFT_13144</name>
</gene>
<dbReference type="EMBL" id="KZ559607">
    <property type="protein sequence ID" value="PLN76898.1"/>
    <property type="molecule type" value="Genomic_DNA"/>
</dbReference>
<name>A0A2J5HJ09_9EURO</name>
<protein>
    <submittedName>
        <fullName evidence="1">Uncharacterized protein</fullName>
    </submittedName>
</protein>
<accession>A0A2J5HJ09</accession>
<sequence length="153" mass="16856">MTHTKSTRMMTMMAATGTASLQYVMIMLHAVISKGTMAASKMKKLYPAATPNASSTYRPAKRMKGDEIGRYVTISARPKEPVVSTCYTRPDRRIWLQWGTMIRGTWKPMALWISAAVVDETRNCFGKNCCGVHGDGGMGGLQGLGVRVSYKQL</sequence>
<organism evidence="1 2">
    <name type="scientific">Aspergillus taichungensis</name>
    <dbReference type="NCBI Taxonomy" id="482145"/>
    <lineage>
        <taxon>Eukaryota</taxon>
        <taxon>Fungi</taxon>
        <taxon>Dikarya</taxon>
        <taxon>Ascomycota</taxon>
        <taxon>Pezizomycotina</taxon>
        <taxon>Eurotiomycetes</taxon>
        <taxon>Eurotiomycetidae</taxon>
        <taxon>Eurotiales</taxon>
        <taxon>Aspergillaceae</taxon>
        <taxon>Aspergillus</taxon>
        <taxon>Aspergillus subgen. Circumdati</taxon>
    </lineage>
</organism>
<keyword evidence="2" id="KW-1185">Reference proteome</keyword>
<proteinExistence type="predicted"/>
<dbReference type="Proteomes" id="UP000235023">
    <property type="component" value="Unassembled WGS sequence"/>
</dbReference>
<reference evidence="2" key="1">
    <citation type="submission" date="2017-12" db="EMBL/GenBank/DDBJ databases">
        <authorList>
            <consortium name="DOE Joint Genome Institute"/>
            <person name="Mondo S.J."/>
            <person name="Kjaerbolling I."/>
            <person name="Vesth T.C."/>
            <person name="Frisvad J.C."/>
            <person name="Nybo J.L."/>
            <person name="Theobald S."/>
            <person name="Kuo A."/>
            <person name="Bowyer P."/>
            <person name="Matsuda Y."/>
            <person name="Lyhne E.K."/>
            <person name="Kogle M.E."/>
            <person name="Clum A."/>
            <person name="Lipzen A."/>
            <person name="Salamov A."/>
            <person name="Ngan C.Y."/>
            <person name="Daum C."/>
            <person name="Chiniquy J."/>
            <person name="Barry K."/>
            <person name="LaButti K."/>
            <person name="Haridas S."/>
            <person name="Simmons B.A."/>
            <person name="Magnuson J.K."/>
            <person name="Mortensen U.H."/>
            <person name="Larsen T.O."/>
            <person name="Grigoriev I.V."/>
            <person name="Baker S.E."/>
            <person name="Andersen M.R."/>
            <person name="Nordberg H.P."/>
            <person name="Cantor M.N."/>
            <person name="Hua S.X."/>
        </authorList>
    </citation>
    <scope>NUCLEOTIDE SEQUENCE [LARGE SCALE GENOMIC DNA]</scope>
    <source>
        <strain evidence="2">IBT 19404</strain>
    </source>
</reference>
<evidence type="ECO:0000313" key="1">
    <source>
        <dbReference type="EMBL" id="PLN76898.1"/>
    </source>
</evidence>
<dbReference type="AlphaFoldDB" id="A0A2J5HJ09"/>
<evidence type="ECO:0000313" key="2">
    <source>
        <dbReference type="Proteomes" id="UP000235023"/>
    </source>
</evidence>